<evidence type="ECO:0000256" key="4">
    <source>
        <dbReference type="ARBA" id="ARBA00022553"/>
    </source>
</evidence>
<dbReference type="InterPro" id="IPR010071">
    <property type="entry name" value="AA_adenyl_dom"/>
</dbReference>
<dbReference type="FunFam" id="1.10.1200.10:FF:000005">
    <property type="entry name" value="Nonribosomal peptide synthetase 1"/>
    <property type="match status" value="3"/>
</dbReference>
<dbReference type="Pfam" id="PF00975">
    <property type="entry name" value="Thioesterase"/>
    <property type="match status" value="1"/>
</dbReference>
<dbReference type="InterPro" id="IPR045851">
    <property type="entry name" value="AMP-bd_C_sf"/>
</dbReference>
<evidence type="ECO:0000313" key="9">
    <source>
        <dbReference type="Proteomes" id="UP000217736"/>
    </source>
</evidence>
<evidence type="ECO:0000256" key="5">
    <source>
        <dbReference type="ARBA" id="ARBA00022737"/>
    </source>
</evidence>
<dbReference type="InterPro" id="IPR036736">
    <property type="entry name" value="ACP-like_sf"/>
</dbReference>
<dbReference type="GO" id="GO:0017000">
    <property type="term" value="P:antibiotic biosynthetic process"/>
    <property type="evidence" value="ECO:0007669"/>
    <property type="project" value="UniProtKB-KW"/>
</dbReference>
<dbReference type="UniPathway" id="UPA00011"/>
<dbReference type="GO" id="GO:0008610">
    <property type="term" value="P:lipid biosynthetic process"/>
    <property type="evidence" value="ECO:0007669"/>
    <property type="project" value="UniProtKB-ARBA"/>
</dbReference>
<organism evidence="8 9">
    <name type="scientific">Mycobacterium shigaense</name>
    <dbReference type="NCBI Taxonomy" id="722731"/>
    <lineage>
        <taxon>Bacteria</taxon>
        <taxon>Bacillati</taxon>
        <taxon>Actinomycetota</taxon>
        <taxon>Actinomycetes</taxon>
        <taxon>Mycobacteriales</taxon>
        <taxon>Mycobacteriaceae</taxon>
        <taxon>Mycobacterium</taxon>
        <taxon>Mycobacterium simiae complex</taxon>
    </lineage>
</organism>
<keyword evidence="3" id="KW-0596">Phosphopantetheine</keyword>
<dbReference type="CDD" id="cd19543">
    <property type="entry name" value="DCL_NRPS"/>
    <property type="match status" value="1"/>
</dbReference>
<dbReference type="InterPro" id="IPR010060">
    <property type="entry name" value="NRPS_synth"/>
</dbReference>
<evidence type="ECO:0000313" key="8">
    <source>
        <dbReference type="EMBL" id="BAX93638.1"/>
    </source>
</evidence>
<dbReference type="Proteomes" id="UP000217736">
    <property type="component" value="Chromosome"/>
</dbReference>
<dbReference type="NCBIfam" id="TIGR01733">
    <property type="entry name" value="AA-adenyl-dom"/>
    <property type="match status" value="3"/>
</dbReference>
<protein>
    <submittedName>
        <fullName evidence="8">Putative non-ribosomal peptide synthetase PstA</fullName>
    </submittedName>
</protein>
<dbReference type="GO" id="GO:0043041">
    <property type="term" value="P:amino acid activation for nonribosomal peptide biosynthetic process"/>
    <property type="evidence" value="ECO:0007669"/>
    <property type="project" value="TreeGrafter"/>
</dbReference>
<dbReference type="Gene3D" id="3.40.50.1820">
    <property type="entry name" value="alpha/beta hydrolase"/>
    <property type="match status" value="1"/>
</dbReference>
<gene>
    <name evidence="8" type="ORF">MSG_03506</name>
</gene>
<dbReference type="PANTHER" id="PTHR45527">
    <property type="entry name" value="NONRIBOSOMAL PEPTIDE SYNTHETASE"/>
    <property type="match status" value="1"/>
</dbReference>
<keyword evidence="6" id="KW-0045">Antibiotic biosynthesis</keyword>
<dbReference type="GO" id="GO:0005829">
    <property type="term" value="C:cytosol"/>
    <property type="evidence" value="ECO:0007669"/>
    <property type="project" value="TreeGrafter"/>
</dbReference>
<dbReference type="Pfam" id="PF00501">
    <property type="entry name" value="AMP-binding"/>
    <property type="match status" value="3"/>
</dbReference>
<dbReference type="PANTHER" id="PTHR45527:SF1">
    <property type="entry name" value="FATTY ACID SYNTHASE"/>
    <property type="match status" value="1"/>
</dbReference>
<dbReference type="GO" id="GO:0044550">
    <property type="term" value="P:secondary metabolite biosynthetic process"/>
    <property type="evidence" value="ECO:0007669"/>
    <property type="project" value="UniProtKB-ARBA"/>
</dbReference>
<dbReference type="Gene3D" id="3.30.559.10">
    <property type="entry name" value="Chloramphenicol acetyltransferase-like domain"/>
    <property type="match status" value="3"/>
</dbReference>
<dbReference type="NCBIfam" id="TIGR01720">
    <property type="entry name" value="NRPS-para261"/>
    <property type="match status" value="1"/>
</dbReference>
<feature type="domain" description="Carrier" evidence="7">
    <location>
        <begin position="3011"/>
        <end position="3086"/>
    </location>
</feature>
<sequence length="3335" mass="355400">MGPGELVALLYSRSADAIVSILAVLKAGAAYLPIDPVVPAARIAFTVADAAPIAALTTADLADRLTGYGLTVIHVDDPAIETRPATTLPPPAAEDLAYVIYTSGTTGTPKGVAIKHHNVIQLLESLDAELELGPGQVWSQWHSLAFDVSVCEIFGALLRGGRLVLVPESVARSPEDFHSLLVAEQVTVLSQTPSAFYALQTADRLQPELGDQLKLATVVFAGEALEPQRLQAWLHKHPGPPRLVNLYGTTETTVHASLREIVRADTDSIASPIGVPLDHLGFFVLDEWLRPVPSGVVGELYVAGAGLGTGYLGRAGLTATRFVACPSGGAQVPGTRMYRTGDMVRWSPDGQLRYLGRADAQVKIRGYRIELGEVQAALAGLAGVQSAAVIAREDRPGDKTLVGYITGTADPYEVRTLLAERLPPYLVPSAVVALAALPLTVNGKLDKRALPAPSFHDTTAVSRLPATAVEEVLAGIYAQVLGLERVGVDESFFDLGGDSLSAMRLVAQARAAGVAFRTRDVFVEQTVAQLARVAVVTADAAEVADAGNGAVVPTPIMRWLREVDGPIDQFNQTVVVQAPVGVRESDVAVLVQALLDRHAMLRLRVDGFGSGGTGDWSAAVSEAGAVRATDCLHAVDALSDEALIDARSWLDPAAGSVLSALWVTSTRQLVLIAHHLAVDAVSWRVLVEDLNIAWAQHRAGQGVTLPSGGTSFARWSALLAEHAHHPEVVARARAWRHVTAVPAALPAVRPEIDTYANAGTLSAALDTETTRMLLGAVPSAFHAGVQDILLIAFGLAWAQFGGADRVLPIGIDVESHGRHEDLAAGVELSRTVGWFTNKYPVALSVGGLDGATVAAGGHELGALVKNAKEQLRALPDSWSYGLLRYLNPEVDLGGSDPVIGFNYLGRPSGGAADLSGELWRISQDGAAVAAVTGALPIPLLHTVELNAATVETETGPQLHAHWTWAPSAIDHAQIHQLNRLWFEALAGICAHVRCGGGGLTPSDIAPARLTQPQLDELQHYPIADVLPLTPLQQGLLFHSAQRDDDDIYAVQLDIALAGRLDQHRLHEAVHTVLGRHPHLAARFCQRFDEPVQVVPLAPVLPWRYVELDNDVDIDDAIGNLCASERAAVHELADQPAFRVALIRIADDRHRLVLTNHHIVLDGWSLPILLQEIFAGYYRQRLSTAVPYRRYVSWLADRDHAAAEAVWREVLAGFDTPTLVAPSARSRRGRRGLAVFRVPEHLTRAVGELARSSHTTVNTVLQGAWAQLLGGLTGQHDVVFGTAVSGRPTEIAGAETMLGLLINTVPVRANIVSTTTTADLLDQLRTAHNYTLEHQHLALSDIHRLSGHEQLFDTLFVYENYPVDAAALGAVGDLAISGFSTREFNHYPLSLQAIPGTELGLRVEYDTDVFDAHTIETLIGRWRRLLVAMTADPSRRLSSLDVLDELEHIRLDELGNRSELTRPGSRLASLPELFEARVVAAPGATAVTHGDRSLTYRELDQAANRLAHLLIDRGVVPGQRVVLLLERSAQAIVAILGVLKTGAAYVPIDSAQPDARVNAILSDAAPSAVITTAGLRERLRDYEVPVVDVADAALLVYPDTALPAPAAQNIAYIIYTSGTTGSPKGVAITHDNVTSLLQLLQAGPLPQSPGQVWSQWHSYAFDVSVWEIWGALCSGGRLLVVPEAVAASPRDFHELLVAEGVSVLTQTPSAVAMLEPEGLESTALLLGGEACPAEVVDRWAAPGRVAINAYGPTEATVYAAMSAPLTAGSPVVPIGVPVPGAGLFVLDASLRRVPVGVAGELYVAGRGVGVGYVGRAGLTASRFVACSFGGPGQRMYRTGDVVRWGADGQLQYLGRADEQVKIRGYRVELGEIQAALLGVGGVEQAAVVVREDRPGDKRLVGYVTGSVDAETARVQLGQRLPAYMVPAAVVVVQALPLTVNGKLDTRALPVPDYQQVQRYRAPSGPTEEIIAGIYARVLGVPRVGVDDSFFDLGGDSLSAMRLVATINAALDISLGVRTLFEASTAGQLAVLAGQGDAGGGFEPLVAGARPAVIPLSFAQRRLWFVDQLQGPSPAYNVAIAVRLGGELDVEALGAALADVVGRHESLRTVIVAPDGIPQQVVVPAERADFGWQVIDACGWPASQLDEAVTEVARHSFDLAVDVPSRARLFRIGPEEHVLAAVVHHIAADGGSLGPLARDLGVAYASRCAGQAPGWAPLAVQYADYTLWQRAQWGELQDPHSRVSTQLAYWEEALAGMPERVALPTDRPYPLVADQRGATVSIDWPAELQQQVRGLAAAQNATSFMVVQAALAVLLVKLGAGSDVAVAFPIAGRGDPVLEDAVGFFVNTLVLRVQADGEPTVAELVTQVRQRSLAAYEHQDVPFEAVVDRLNPTRSLAHHPLVQVLLAWQNNSPGKQALGDLSVTPLSVDTATARMDLAFSLAESFTDTGALAGIGGTVEFRTDVFDAHTIETLIGRWRRLLVAMTADPSRRLSSLDVLDELEHIRLDDLSNRAALTSPVSATVSIPALFAARVAAAPQAAAVTYRDRTLTYHELDRAANRLAHLLVARGIGPGHCVALLYPRCAEAIVSMLAVLKTGAAYLPIDPELPDTRIRFMLADTTTSAIITTEAFADRLRDYEVPVVDVADAALLVYPDTALPAPAAQNIAYIIYTSGTTGSPKGVAIEHRNASWLVESLDAGLPPGQVWTQCHSSAFDFSVWEIWGALCTGRRLLVVPEAVAASPRDFHELLVAEGVSVLTQTPSAVAMLEPEGLESTALLLGGEACPAEVVDRWAAPGRVAINAYGPTEATVYAAMSAPLTAGSPVVPIGTPIAGAAVFVLDPWLAPVPVGVAGELYVAGRGVGVGYVGRAGLTASRFVACSFGGPGQRMYRTGDVVRWGADGQLQYLGRADEQVKIRGYRVELGEIQAALLGVGGVEQAAVVVREDRPGDKRLVGYVTGSVDAETARVQLGQRLPAYMVPAAVVVVQALPLTVNGKLDTRALPVPDYQQVQRYRAPSGPTEEIIAGIYARVLGVPRVGVDDSFFDLGGDSLAAVRLIATINKALGTTFAVRVLFEAPSVSSLSRQVGEWASSVEVVPVEFFKEGSGAPLVCIHEGSGLSWPYRTLGDYVDCPVIGINQTPPTDDAKPRSIRSMAANYADRLQKAYPTGPYKLLGWSFGAIVVHQLAIELLSRGCVVERLILLDPPRSPDNSLSNQALDESQVESHILKYFTESAQTGDVSKQATEVTLPSRELFEFMVQNATDNQVYFRHHAPDVFDGDVFIFSAARDGQRSDLSQLEGWQPYVTGDITEYAVDCAHNDMLTAAALTMYGEQLRTSVQT</sequence>
<dbReference type="PROSITE" id="PS50075">
    <property type="entry name" value="CARRIER"/>
    <property type="match status" value="3"/>
</dbReference>
<keyword evidence="9" id="KW-1185">Reference proteome</keyword>
<dbReference type="NCBIfam" id="NF003417">
    <property type="entry name" value="PRK04813.1"/>
    <property type="match status" value="3"/>
</dbReference>
<dbReference type="SUPFAM" id="SSF56801">
    <property type="entry name" value="Acetyl-CoA synthetase-like"/>
    <property type="match status" value="3"/>
</dbReference>
<dbReference type="InterPro" id="IPR001242">
    <property type="entry name" value="Condensation_dom"/>
</dbReference>
<dbReference type="Pfam" id="PF13193">
    <property type="entry name" value="AMP-binding_C"/>
    <property type="match status" value="3"/>
</dbReference>
<dbReference type="FunFam" id="3.30.559.30:FF:000001">
    <property type="entry name" value="Non-ribosomal peptide synthetase"/>
    <property type="match status" value="1"/>
</dbReference>
<dbReference type="InterPro" id="IPR009081">
    <property type="entry name" value="PP-bd_ACP"/>
</dbReference>
<dbReference type="InterPro" id="IPR025110">
    <property type="entry name" value="AMP-bd_C"/>
</dbReference>
<dbReference type="SUPFAM" id="SSF53474">
    <property type="entry name" value="alpha/beta-Hydrolases"/>
    <property type="match status" value="1"/>
</dbReference>
<dbReference type="InterPro" id="IPR001031">
    <property type="entry name" value="Thioesterase"/>
</dbReference>
<dbReference type="Pfam" id="PF00550">
    <property type="entry name" value="PP-binding"/>
    <property type="match status" value="3"/>
</dbReference>
<dbReference type="PROSITE" id="PS00012">
    <property type="entry name" value="PHOSPHOPANTETHEINE"/>
    <property type="match status" value="3"/>
</dbReference>
<dbReference type="Gene3D" id="3.30.559.30">
    <property type="entry name" value="Nonribosomal peptide synthetase, condensation domain"/>
    <property type="match status" value="3"/>
</dbReference>
<dbReference type="InterPro" id="IPR020845">
    <property type="entry name" value="AMP-binding_CS"/>
</dbReference>
<dbReference type="Gene3D" id="3.30.300.30">
    <property type="match status" value="3"/>
</dbReference>
<dbReference type="InterPro" id="IPR042099">
    <property type="entry name" value="ANL_N_sf"/>
</dbReference>
<dbReference type="InterPro" id="IPR000873">
    <property type="entry name" value="AMP-dep_synth/lig_dom"/>
</dbReference>
<dbReference type="FunFam" id="3.40.50.12780:FF:000012">
    <property type="entry name" value="Non-ribosomal peptide synthetase"/>
    <property type="match status" value="2"/>
</dbReference>
<evidence type="ECO:0000259" key="7">
    <source>
        <dbReference type="PROSITE" id="PS50075"/>
    </source>
</evidence>
<evidence type="ECO:0000256" key="1">
    <source>
        <dbReference type="ARBA" id="ARBA00001957"/>
    </source>
</evidence>
<dbReference type="Gene3D" id="2.30.38.10">
    <property type="entry name" value="Luciferase, Domain 3"/>
    <property type="match status" value="2"/>
</dbReference>
<dbReference type="PROSITE" id="PS00455">
    <property type="entry name" value="AMP_BINDING"/>
    <property type="match status" value="3"/>
</dbReference>
<evidence type="ECO:0000256" key="6">
    <source>
        <dbReference type="ARBA" id="ARBA00023194"/>
    </source>
</evidence>
<dbReference type="GO" id="GO:0003824">
    <property type="term" value="F:catalytic activity"/>
    <property type="evidence" value="ECO:0007669"/>
    <property type="project" value="InterPro"/>
</dbReference>
<reference evidence="9" key="1">
    <citation type="submission" date="2017-06" db="EMBL/GenBank/DDBJ databases">
        <title>Complete Genome Sequence of Mycobacterium shigaense.</title>
        <authorList>
            <person name="Fukano H."/>
            <person name="Yoshida M."/>
            <person name="Kazumi Y."/>
            <person name="Ogura Y."/>
            <person name="Mitarai S."/>
            <person name="Hayashi T."/>
            <person name="Hoshino Y."/>
        </authorList>
    </citation>
    <scope>NUCLEOTIDE SEQUENCE [LARGE SCALE GENOMIC DNA]</scope>
    <source>
        <strain evidence="9">UN-152</strain>
    </source>
</reference>
<evidence type="ECO:0000256" key="2">
    <source>
        <dbReference type="ARBA" id="ARBA00006432"/>
    </source>
</evidence>
<evidence type="ECO:0000256" key="3">
    <source>
        <dbReference type="ARBA" id="ARBA00022450"/>
    </source>
</evidence>
<name>A0A1Z4EL10_9MYCO</name>
<dbReference type="Gene3D" id="3.40.50.980">
    <property type="match status" value="4"/>
</dbReference>
<dbReference type="CDD" id="cd19540">
    <property type="entry name" value="LCL_NRPS-like"/>
    <property type="match status" value="1"/>
</dbReference>
<dbReference type="FunFam" id="3.40.50.980:FF:000001">
    <property type="entry name" value="Non-ribosomal peptide synthetase"/>
    <property type="match status" value="2"/>
</dbReference>
<feature type="domain" description="Carrier" evidence="7">
    <location>
        <begin position="1960"/>
        <end position="2035"/>
    </location>
</feature>
<keyword evidence="5" id="KW-0677">Repeat</keyword>
<comment type="cofactor">
    <cofactor evidence="1">
        <name>pantetheine 4'-phosphate</name>
        <dbReference type="ChEBI" id="CHEBI:47942"/>
    </cofactor>
</comment>
<dbReference type="InterPro" id="IPR023213">
    <property type="entry name" value="CAT-like_dom_sf"/>
</dbReference>
<dbReference type="SUPFAM" id="SSF52777">
    <property type="entry name" value="CoA-dependent acyltransferases"/>
    <property type="match status" value="6"/>
</dbReference>
<dbReference type="Gene3D" id="1.10.1200.10">
    <property type="entry name" value="ACP-like"/>
    <property type="match status" value="2"/>
</dbReference>
<dbReference type="InterPro" id="IPR020806">
    <property type="entry name" value="PKS_PP-bd"/>
</dbReference>
<comment type="similarity">
    <text evidence="2">Belongs to the ATP-dependent AMP-binding enzyme family.</text>
</comment>
<dbReference type="KEGG" id="mshg:MSG_03506"/>
<dbReference type="FunFam" id="3.30.300.30:FF:000010">
    <property type="entry name" value="Enterobactin synthetase component F"/>
    <property type="match status" value="3"/>
</dbReference>
<keyword evidence="4" id="KW-0597">Phosphoprotein</keyword>
<feature type="domain" description="Carrier" evidence="7">
    <location>
        <begin position="464"/>
        <end position="538"/>
    </location>
</feature>
<accession>A0A1Z4EL10</accession>
<dbReference type="EMBL" id="AP018164">
    <property type="protein sequence ID" value="BAX93638.1"/>
    <property type="molecule type" value="Genomic_DNA"/>
</dbReference>
<dbReference type="Gene3D" id="3.40.50.12780">
    <property type="entry name" value="N-terminal domain of ligase-like"/>
    <property type="match status" value="1"/>
</dbReference>
<dbReference type="InterPro" id="IPR006162">
    <property type="entry name" value="Ppantetheine_attach_site"/>
</dbReference>
<dbReference type="SMART" id="SM00823">
    <property type="entry name" value="PKS_PP"/>
    <property type="match status" value="3"/>
</dbReference>
<dbReference type="SUPFAM" id="SSF47336">
    <property type="entry name" value="ACP-like"/>
    <property type="match status" value="3"/>
</dbReference>
<proteinExistence type="inferred from homology"/>
<dbReference type="Pfam" id="PF00668">
    <property type="entry name" value="Condensation"/>
    <property type="match status" value="3"/>
</dbReference>
<dbReference type="GO" id="GO:0031177">
    <property type="term" value="F:phosphopantetheine binding"/>
    <property type="evidence" value="ECO:0007669"/>
    <property type="project" value="InterPro"/>
</dbReference>
<dbReference type="InterPro" id="IPR029058">
    <property type="entry name" value="AB_hydrolase_fold"/>
</dbReference>